<evidence type="ECO:0000313" key="1">
    <source>
        <dbReference type="EMBL" id="QQL44841.1"/>
    </source>
</evidence>
<organism evidence="1 2">
    <name type="scientific">Sulfuriroseicoccus oceanibius</name>
    <dbReference type="NCBI Taxonomy" id="2707525"/>
    <lineage>
        <taxon>Bacteria</taxon>
        <taxon>Pseudomonadati</taxon>
        <taxon>Verrucomicrobiota</taxon>
        <taxon>Verrucomicrobiia</taxon>
        <taxon>Verrucomicrobiales</taxon>
        <taxon>Verrucomicrobiaceae</taxon>
        <taxon>Sulfuriroseicoccus</taxon>
    </lineage>
</organism>
<proteinExistence type="predicted"/>
<name>A0A6B3LEN8_9BACT</name>
<dbReference type="AlphaFoldDB" id="A0A6B3LEN8"/>
<dbReference type="Proteomes" id="UP000475117">
    <property type="component" value="Chromosome"/>
</dbReference>
<dbReference type="RefSeq" id="WP_164364629.1">
    <property type="nucleotide sequence ID" value="NZ_CP066776.1"/>
</dbReference>
<dbReference type="EMBL" id="CP066776">
    <property type="protein sequence ID" value="QQL44841.1"/>
    <property type="molecule type" value="Genomic_DNA"/>
</dbReference>
<reference evidence="1 2" key="1">
    <citation type="submission" date="2020-12" db="EMBL/GenBank/DDBJ databases">
        <title>Sulforoseuscoccus oceanibium gen. nov., sp. nov., a representative of the phylum Verrucomicrobia with special cytoplasmic membrane, and proposal of Sulforoseuscoccusaceae fam. nov.</title>
        <authorList>
            <person name="Xi F."/>
        </authorList>
    </citation>
    <scope>NUCLEOTIDE SEQUENCE [LARGE SCALE GENOMIC DNA]</scope>
    <source>
        <strain evidence="1 2">T37</strain>
    </source>
</reference>
<dbReference type="KEGG" id="soa:G3M56_013330"/>
<accession>A0A6B3LEN8</accession>
<keyword evidence="2" id="KW-1185">Reference proteome</keyword>
<gene>
    <name evidence="1" type="ORF">G3M56_013330</name>
</gene>
<protein>
    <submittedName>
        <fullName evidence="1">Uncharacterized protein</fullName>
    </submittedName>
</protein>
<sequence>MSKPTHIKPKWFDLTTAAAYSGLSRSTIKAAVAAGKVEITKIAAAGDKQVGKILVLVESLDAWLDAARVPAEGGK</sequence>
<evidence type="ECO:0000313" key="2">
    <source>
        <dbReference type="Proteomes" id="UP000475117"/>
    </source>
</evidence>